<gene>
    <name evidence="1" type="ORF">OSSY52_15990</name>
</gene>
<dbReference type="InterPro" id="IPR027396">
    <property type="entry name" value="DsrEFH-like"/>
</dbReference>
<dbReference type="KEGG" id="ocy:OSSY52_15990"/>
<dbReference type="EMBL" id="AP018712">
    <property type="protein sequence ID" value="BBE31458.1"/>
    <property type="molecule type" value="Genomic_DNA"/>
</dbReference>
<dbReference type="Gene3D" id="3.40.1260.10">
    <property type="entry name" value="DsrEFH-like"/>
    <property type="match status" value="1"/>
</dbReference>
<dbReference type="SUPFAM" id="SSF75169">
    <property type="entry name" value="DsrEFH-like"/>
    <property type="match status" value="1"/>
</dbReference>
<proteinExistence type="predicted"/>
<evidence type="ECO:0000313" key="2">
    <source>
        <dbReference type="Proteomes" id="UP000516361"/>
    </source>
</evidence>
<dbReference type="PANTHER" id="PTHR38780:SF1">
    <property type="entry name" value="PROTEIN TUSC"/>
    <property type="match status" value="1"/>
</dbReference>
<reference evidence="1 2" key="1">
    <citation type="submission" date="2018-06" db="EMBL/GenBank/DDBJ databases">
        <title>Genome sequencing of Oceanotoga sp. sy52.</title>
        <authorList>
            <person name="Mori K."/>
        </authorList>
    </citation>
    <scope>NUCLEOTIDE SEQUENCE [LARGE SCALE GENOMIC DNA]</scope>
    <source>
        <strain evidence="2">sy52</strain>
    </source>
</reference>
<protein>
    <recommendedName>
        <fullName evidence="3">Intracellular sulfur oxidation protein</fullName>
    </recommendedName>
</protein>
<accession>A0A7G1G4K6</accession>
<dbReference type="AlphaFoldDB" id="A0A7G1G4K6"/>
<dbReference type="RefSeq" id="WP_190614002.1">
    <property type="nucleotide sequence ID" value="NZ_AP018712.1"/>
</dbReference>
<sequence length="120" mass="13827">MDKKVLFVVYQSPVGSLWTNEGFRTAFGMYGEDIEPSLLVLEAASTSLSKNTAPEKMGLLPIKIVHRFVKRYETEVFGVEEHLEKYGVKKENIDENFNAKLLKENELNEFFHSFDSVIFM</sequence>
<keyword evidence="2" id="KW-1185">Reference proteome</keyword>
<organism evidence="1 2">
    <name type="scientific">Tepiditoga spiralis</name>
    <dbReference type="NCBI Taxonomy" id="2108365"/>
    <lineage>
        <taxon>Bacteria</taxon>
        <taxon>Thermotogati</taxon>
        <taxon>Thermotogota</taxon>
        <taxon>Thermotogae</taxon>
        <taxon>Petrotogales</taxon>
        <taxon>Petrotogaceae</taxon>
        <taxon>Tepiditoga</taxon>
    </lineage>
</organism>
<name>A0A7G1G4K6_9BACT</name>
<dbReference type="PANTHER" id="PTHR38780">
    <property type="entry name" value="PROTEIN TUSC"/>
    <property type="match status" value="1"/>
</dbReference>
<dbReference type="InParanoid" id="A0A7G1G4K6"/>
<dbReference type="Proteomes" id="UP000516361">
    <property type="component" value="Chromosome"/>
</dbReference>
<dbReference type="InterPro" id="IPR017462">
    <property type="entry name" value="Sulphur_relay_TusC/DsrF"/>
</dbReference>
<evidence type="ECO:0000313" key="1">
    <source>
        <dbReference type="EMBL" id="BBE31458.1"/>
    </source>
</evidence>
<evidence type="ECO:0008006" key="3">
    <source>
        <dbReference type="Google" id="ProtNLM"/>
    </source>
</evidence>